<dbReference type="InterPro" id="IPR039910">
    <property type="entry name" value="D15-like"/>
</dbReference>
<evidence type="ECO:0000256" key="6">
    <source>
        <dbReference type="ARBA" id="ARBA00023237"/>
    </source>
</evidence>
<evidence type="ECO:0000313" key="10">
    <source>
        <dbReference type="Proteomes" id="UP001293718"/>
    </source>
</evidence>
<evidence type="ECO:0000256" key="3">
    <source>
        <dbReference type="ARBA" id="ARBA00022692"/>
    </source>
</evidence>
<organism evidence="9 10">
    <name type="scientific">Azohydromonas lata</name>
    <dbReference type="NCBI Taxonomy" id="45677"/>
    <lineage>
        <taxon>Bacteria</taxon>
        <taxon>Pseudomonadati</taxon>
        <taxon>Pseudomonadota</taxon>
        <taxon>Betaproteobacteria</taxon>
        <taxon>Burkholderiales</taxon>
        <taxon>Sphaerotilaceae</taxon>
        <taxon>Azohydromonas</taxon>
    </lineage>
</organism>
<dbReference type="EMBL" id="JAXOJX010000081">
    <property type="protein sequence ID" value="MDZ5460746.1"/>
    <property type="molecule type" value="Genomic_DNA"/>
</dbReference>
<dbReference type="Pfam" id="PF01103">
    <property type="entry name" value="Omp85"/>
    <property type="match status" value="1"/>
</dbReference>
<evidence type="ECO:0000256" key="4">
    <source>
        <dbReference type="ARBA" id="ARBA00022729"/>
    </source>
</evidence>
<comment type="caution">
    <text evidence="9">The sequence shown here is derived from an EMBL/GenBank/DDBJ whole genome shotgun (WGS) entry which is preliminary data.</text>
</comment>
<comment type="subcellular location">
    <subcellularLocation>
        <location evidence="1">Membrane</location>
    </subcellularLocation>
</comment>
<evidence type="ECO:0000256" key="2">
    <source>
        <dbReference type="ARBA" id="ARBA00022452"/>
    </source>
</evidence>
<feature type="domain" description="Bacterial surface antigen (D15)" evidence="8">
    <location>
        <begin position="406"/>
        <end position="639"/>
    </location>
</feature>
<keyword evidence="10" id="KW-1185">Reference proteome</keyword>
<evidence type="ECO:0000256" key="1">
    <source>
        <dbReference type="ARBA" id="ARBA00004370"/>
    </source>
</evidence>
<keyword evidence="3" id="KW-0812">Transmembrane</keyword>
<accession>A0ABU5IPC4</accession>
<keyword evidence="2" id="KW-1134">Transmembrane beta strand</keyword>
<evidence type="ECO:0000313" key="9">
    <source>
        <dbReference type="EMBL" id="MDZ5460746.1"/>
    </source>
</evidence>
<dbReference type="InterPro" id="IPR000184">
    <property type="entry name" value="Bac_surfAg_D15"/>
</dbReference>
<dbReference type="RefSeq" id="WP_322468103.1">
    <property type="nucleotide sequence ID" value="NZ_JAXOJX010000081.1"/>
</dbReference>
<reference evidence="9 10" key="1">
    <citation type="submission" date="2023-11" db="EMBL/GenBank/DDBJ databases">
        <title>Draft genome of Azohydromonas lata strain H1 (DSM1123), a polyhydroxyalkanoate producer.</title>
        <authorList>
            <person name="Traversa D."/>
            <person name="D'Addabbo P."/>
            <person name="Pazzani C."/>
            <person name="Manzari C."/>
            <person name="Chiara M."/>
            <person name="Scrascia M."/>
        </authorList>
    </citation>
    <scope>NUCLEOTIDE SEQUENCE [LARGE SCALE GENOMIC DNA]</scope>
    <source>
        <strain evidence="9 10">H1</strain>
    </source>
</reference>
<feature type="region of interest" description="Disordered" evidence="7">
    <location>
        <begin position="1"/>
        <end position="21"/>
    </location>
</feature>
<dbReference type="Gene3D" id="3.10.20.310">
    <property type="entry name" value="membrane protein fhac"/>
    <property type="match status" value="2"/>
</dbReference>
<keyword evidence="6" id="KW-0998">Cell outer membrane</keyword>
<gene>
    <name evidence="9" type="ORF">SM757_29640</name>
</gene>
<dbReference type="Gene3D" id="2.40.160.50">
    <property type="entry name" value="membrane protein fhac: a member of the omp85/tpsb transporter family"/>
    <property type="match status" value="1"/>
</dbReference>
<protein>
    <submittedName>
        <fullName evidence="9">BamA/TamA family outer membrane protein</fullName>
    </submittedName>
</protein>
<dbReference type="Proteomes" id="UP001293718">
    <property type="component" value="Unassembled WGS sequence"/>
</dbReference>
<sequence>MRGPRQPRRYLGQYSGQHPARPPAAALRRLRTAALLAPALLLGGCALLRPNAQEADGQARLAQAQALPPPYTLRVELDNAPLRALLLEHLDLARLRRVAPNAEVDATELTRLIAAAPAQVRALLETEGFFNAQVSLRREDGAPPVVALVVDPGARTRVSQLQLDIAGDLQRRREAGERGAAVLDEDVRRRWPLPPGAPFRNADWSAGKRALLTQLRAAGYAEPRLEDSAAQVDAATQEARLSVQADSGPLFLTGPLRIEGLQRQDEATVRNLAGFNPGTPASETLLLDYQDRLHLAGLYERATVTLDTSQGPEAAPVVVALRELPLQQANVALGVDANTGARASVEHWHRRAFGWDATARDKVEVAQLRQAWEGELATHILPGMHRNLVSVQAERLVSDEDVVRSLRLRLGRDQTTPRADRFSFVQFESSNQEPGDRAQPSTHVEALSLHHHLVLRRLDSVLLPTRGWTLSLQGAVGQARSSDAAAGPFTRLYARLTGYRPLGANWYGQARVELGQVFVRANVLVPESQQFRAGGDESVRGYAYRSLAPTVNGAITGGNVLFTASAEVAHPLSAALPALWGAAFVDVGQAAQHWGGLQPVWGPGLGLRYRSPVGPLRLDLAYATAEQRVRLHLSVGVTF</sequence>
<evidence type="ECO:0000259" key="8">
    <source>
        <dbReference type="Pfam" id="PF01103"/>
    </source>
</evidence>
<name>A0ABU5IPC4_9BURK</name>
<evidence type="ECO:0000256" key="7">
    <source>
        <dbReference type="SAM" id="MobiDB-lite"/>
    </source>
</evidence>
<dbReference type="PANTHER" id="PTHR12815">
    <property type="entry name" value="SORTING AND ASSEMBLY MACHINERY SAMM50 PROTEIN FAMILY MEMBER"/>
    <property type="match status" value="1"/>
</dbReference>
<evidence type="ECO:0000256" key="5">
    <source>
        <dbReference type="ARBA" id="ARBA00023136"/>
    </source>
</evidence>
<keyword evidence="5" id="KW-0472">Membrane</keyword>
<keyword evidence="4" id="KW-0732">Signal</keyword>
<dbReference type="PANTHER" id="PTHR12815:SF47">
    <property type="entry name" value="TRANSLOCATION AND ASSEMBLY MODULE SUBUNIT TAMA"/>
    <property type="match status" value="1"/>
</dbReference>
<proteinExistence type="predicted"/>